<evidence type="ECO:0000313" key="4">
    <source>
        <dbReference type="Proteomes" id="UP000588112"/>
    </source>
</evidence>
<dbReference type="EMBL" id="JACHBR010000001">
    <property type="protein sequence ID" value="MBB5629308.1"/>
    <property type="molecule type" value="Genomic_DNA"/>
</dbReference>
<dbReference type="AlphaFoldDB" id="A0A7W8Z938"/>
<keyword evidence="2" id="KW-0472">Membrane</keyword>
<keyword evidence="2" id="KW-1133">Transmembrane helix</keyword>
<comment type="caution">
    <text evidence="3">The sequence shown here is derived from an EMBL/GenBank/DDBJ whole genome shotgun (WGS) entry which is preliminary data.</text>
</comment>
<reference evidence="3 4" key="1">
    <citation type="submission" date="2020-08" db="EMBL/GenBank/DDBJ databases">
        <title>Sequencing the genomes of 1000 actinobacteria strains.</title>
        <authorList>
            <person name="Klenk H.-P."/>
        </authorList>
    </citation>
    <scope>NUCLEOTIDE SEQUENCE [LARGE SCALE GENOMIC DNA]</scope>
    <source>
        <strain evidence="3 4">DSM 45790</strain>
    </source>
</reference>
<keyword evidence="4" id="KW-1185">Reference proteome</keyword>
<evidence type="ECO:0000313" key="3">
    <source>
        <dbReference type="EMBL" id="MBB5629308.1"/>
    </source>
</evidence>
<evidence type="ECO:0000256" key="1">
    <source>
        <dbReference type="SAM" id="MobiDB-lite"/>
    </source>
</evidence>
<dbReference type="RefSeq" id="WP_184614315.1">
    <property type="nucleotide sequence ID" value="NZ_BOOS01000074.1"/>
</dbReference>
<gene>
    <name evidence="3" type="ORF">BJ981_005007</name>
</gene>
<keyword evidence="2" id="KW-0812">Transmembrane</keyword>
<dbReference type="Proteomes" id="UP000588112">
    <property type="component" value="Unassembled WGS sequence"/>
</dbReference>
<feature type="region of interest" description="Disordered" evidence="1">
    <location>
        <begin position="124"/>
        <end position="167"/>
    </location>
</feature>
<organism evidence="3 4">
    <name type="scientific">Sphaerisporangium krabiense</name>
    <dbReference type="NCBI Taxonomy" id="763782"/>
    <lineage>
        <taxon>Bacteria</taxon>
        <taxon>Bacillati</taxon>
        <taxon>Actinomycetota</taxon>
        <taxon>Actinomycetes</taxon>
        <taxon>Streptosporangiales</taxon>
        <taxon>Streptosporangiaceae</taxon>
        <taxon>Sphaerisporangium</taxon>
    </lineage>
</organism>
<accession>A0A7W8Z938</accession>
<name>A0A7W8Z938_9ACTN</name>
<protein>
    <submittedName>
        <fullName evidence="3">Uncharacterized protein</fullName>
    </submittedName>
</protein>
<feature type="transmembrane region" description="Helical" evidence="2">
    <location>
        <begin position="181"/>
        <end position="201"/>
    </location>
</feature>
<evidence type="ECO:0000256" key="2">
    <source>
        <dbReference type="SAM" id="Phobius"/>
    </source>
</evidence>
<sequence>MSTDPGGGRARRTAGEAYDAAVDQVTRHEELVRLLAEEFARADVSLRELQTRADKAGGTRLPRATCSDMLAGRRFPKKAVMVAFLRACRVPEERLPAWERAWERVRIAHLPAAYRTDRTFHLSGGVESATATPERAPTEPVQAEPPQTEPAHMGPNPTESERAKPARARPARFRGVLRRRLLPVLAVVGALVIIVAGAVVWKALNGVTDDGRAFGPGGSSRFTVKIDPANDGVRLIRRLDANVPWQRAAISVDGVRAREWKPLRGGTYGWLDQSVDIPAALTTGRSSLTVTNTFVSSVWDFNEFFYLVQQKINGAWSTADSLDVGDPRSEAAHGYRITGETFHGTRTFDYPPSARHIG</sequence>
<proteinExistence type="predicted"/>